<evidence type="ECO:0000313" key="3">
    <source>
        <dbReference type="EMBL" id="MCU9847153.1"/>
    </source>
</evidence>
<dbReference type="InterPro" id="IPR006076">
    <property type="entry name" value="FAD-dep_OxRdtase"/>
</dbReference>
<organism evidence="3 4">
    <name type="scientific">Albidovulum salinarum</name>
    <dbReference type="NCBI Taxonomy" id="2984153"/>
    <lineage>
        <taxon>Bacteria</taxon>
        <taxon>Pseudomonadati</taxon>
        <taxon>Pseudomonadota</taxon>
        <taxon>Alphaproteobacteria</taxon>
        <taxon>Rhodobacterales</taxon>
        <taxon>Paracoccaceae</taxon>
        <taxon>Albidovulum</taxon>
    </lineage>
</organism>
<name>A0ABT2WZP7_9RHOB</name>
<sequence length="443" mass="47325">MRRIYEDHGYGGGPVAGCYWGTTIERPGPGPALVGAERAEIAVIGGGYTGLSAALHLARDAGADVAVLEAEAIGWGASGRNGGFACIGGTKASEATLRRRFGDAGLAEWHGAQKEAVALVGDLIDRHGIAADVHSKGGEVVLAHRPRDLAALRAEAPELERAYGVRTELIGPGELAGEGLSGPGFHGALRLPLGFALNPLKYVLGLAHAAREAGARLYENSPVIRIEPLGDGYRLHTPDGVLEAKKLIVATNGYSSDDLPGWMAGRYLPTQSAVLVSRPLTPEEIAGQGWSSDLMAYDTRRLLHYFRLMPDRRFLFGMRGGIRADAAAQDAMHRKIRADFEAMFPAWAGIETPHYWSGFVCLSWHLTPYSGPIGDWPNAWAGFAYHGNGVAMGTYAGHLLARLATGRGAAPAVMAMPPARFPLGRFRRALLAPAYAWYGFLDR</sequence>
<dbReference type="RefSeq" id="WP_263333433.1">
    <property type="nucleotide sequence ID" value="NZ_JAOVQO010000003.1"/>
</dbReference>
<evidence type="ECO:0000259" key="2">
    <source>
        <dbReference type="Pfam" id="PF01266"/>
    </source>
</evidence>
<feature type="domain" description="FAD dependent oxidoreductase" evidence="2">
    <location>
        <begin position="41"/>
        <end position="403"/>
    </location>
</feature>
<keyword evidence="1" id="KW-0560">Oxidoreductase</keyword>
<protein>
    <submittedName>
        <fullName evidence="3">FAD-binding oxidoreductase</fullName>
    </submittedName>
</protein>
<dbReference type="Proteomes" id="UP001209535">
    <property type="component" value="Unassembled WGS sequence"/>
</dbReference>
<reference evidence="3 4" key="1">
    <citation type="submission" date="2022-10" db="EMBL/GenBank/DDBJ databases">
        <title>Defluviimonas sp. nov., isolated from ocean surface sediments.</title>
        <authorList>
            <person name="He W."/>
            <person name="Wang L."/>
            <person name="Zhang D.-F."/>
        </authorList>
    </citation>
    <scope>NUCLEOTIDE SEQUENCE [LARGE SCALE GENOMIC DNA]</scope>
    <source>
        <strain evidence="3 4">WL0024</strain>
    </source>
</reference>
<dbReference type="Pfam" id="PF01266">
    <property type="entry name" value="DAO"/>
    <property type="match status" value="1"/>
</dbReference>
<dbReference type="PANTHER" id="PTHR13847:SF281">
    <property type="entry name" value="FAD DEPENDENT OXIDOREDUCTASE DOMAIN-CONTAINING PROTEIN"/>
    <property type="match status" value="1"/>
</dbReference>
<comment type="caution">
    <text evidence="3">The sequence shown here is derived from an EMBL/GenBank/DDBJ whole genome shotgun (WGS) entry which is preliminary data.</text>
</comment>
<dbReference type="EMBL" id="JAOVQO010000003">
    <property type="protein sequence ID" value="MCU9847153.1"/>
    <property type="molecule type" value="Genomic_DNA"/>
</dbReference>
<evidence type="ECO:0000256" key="1">
    <source>
        <dbReference type="ARBA" id="ARBA00023002"/>
    </source>
</evidence>
<dbReference type="Gene3D" id="3.30.9.10">
    <property type="entry name" value="D-Amino Acid Oxidase, subunit A, domain 2"/>
    <property type="match status" value="1"/>
</dbReference>
<dbReference type="InterPro" id="IPR036188">
    <property type="entry name" value="FAD/NAD-bd_sf"/>
</dbReference>
<dbReference type="PANTHER" id="PTHR13847">
    <property type="entry name" value="SARCOSINE DEHYDROGENASE-RELATED"/>
    <property type="match status" value="1"/>
</dbReference>
<evidence type="ECO:0000313" key="4">
    <source>
        <dbReference type="Proteomes" id="UP001209535"/>
    </source>
</evidence>
<gene>
    <name evidence="3" type="ORF">OEZ60_03960</name>
</gene>
<dbReference type="Gene3D" id="3.50.50.60">
    <property type="entry name" value="FAD/NAD(P)-binding domain"/>
    <property type="match status" value="1"/>
</dbReference>
<proteinExistence type="predicted"/>
<keyword evidence="4" id="KW-1185">Reference proteome</keyword>
<accession>A0ABT2WZP7</accession>
<dbReference type="SUPFAM" id="SSF51905">
    <property type="entry name" value="FAD/NAD(P)-binding domain"/>
    <property type="match status" value="1"/>
</dbReference>